<name>A0ABT0VGK6_9LACO</name>
<evidence type="ECO:0000256" key="7">
    <source>
        <dbReference type="ARBA" id="ARBA00022777"/>
    </source>
</evidence>
<evidence type="ECO:0000256" key="8">
    <source>
        <dbReference type="ARBA" id="ARBA00022840"/>
    </source>
</evidence>
<dbReference type="NCBIfam" id="TIGR00041">
    <property type="entry name" value="DTMP_kinase"/>
    <property type="match status" value="1"/>
</dbReference>
<gene>
    <name evidence="10" type="primary">tmk</name>
    <name evidence="12" type="ORF">KAK10_03110</name>
</gene>
<comment type="catalytic activity">
    <reaction evidence="9 10">
        <text>dTMP + ATP = dTDP + ADP</text>
        <dbReference type="Rhea" id="RHEA:13517"/>
        <dbReference type="ChEBI" id="CHEBI:30616"/>
        <dbReference type="ChEBI" id="CHEBI:58369"/>
        <dbReference type="ChEBI" id="CHEBI:63528"/>
        <dbReference type="ChEBI" id="CHEBI:456216"/>
        <dbReference type="EC" id="2.7.4.9"/>
    </reaction>
</comment>
<feature type="domain" description="Thymidylate kinase-like" evidence="11">
    <location>
        <begin position="8"/>
        <end position="197"/>
    </location>
</feature>
<dbReference type="GO" id="GO:0004798">
    <property type="term" value="F:dTMP kinase activity"/>
    <property type="evidence" value="ECO:0007669"/>
    <property type="project" value="UniProtKB-EC"/>
</dbReference>
<keyword evidence="8 10" id="KW-0067">ATP-binding</keyword>
<evidence type="ECO:0000256" key="2">
    <source>
        <dbReference type="ARBA" id="ARBA00012980"/>
    </source>
</evidence>
<evidence type="ECO:0000259" key="11">
    <source>
        <dbReference type="Pfam" id="PF02223"/>
    </source>
</evidence>
<protein>
    <recommendedName>
        <fullName evidence="3 10">Thymidylate kinase</fullName>
        <ecNumber evidence="2 10">2.7.4.9</ecNumber>
    </recommendedName>
    <alternativeName>
        <fullName evidence="10">dTMP kinase</fullName>
    </alternativeName>
</protein>
<evidence type="ECO:0000256" key="5">
    <source>
        <dbReference type="ARBA" id="ARBA00022727"/>
    </source>
</evidence>
<dbReference type="Gene3D" id="3.40.50.300">
    <property type="entry name" value="P-loop containing nucleotide triphosphate hydrolases"/>
    <property type="match status" value="1"/>
</dbReference>
<dbReference type="PANTHER" id="PTHR10344:SF4">
    <property type="entry name" value="UMP-CMP KINASE 2, MITOCHONDRIAL"/>
    <property type="match status" value="1"/>
</dbReference>
<dbReference type="EMBL" id="JAGMVS010000041">
    <property type="protein sequence ID" value="MCM2436920.1"/>
    <property type="molecule type" value="Genomic_DNA"/>
</dbReference>
<dbReference type="Proteomes" id="UP001057481">
    <property type="component" value="Unassembled WGS sequence"/>
</dbReference>
<comment type="similarity">
    <text evidence="1 10">Belongs to the thymidylate kinase family.</text>
</comment>
<accession>A0ABT0VGK6</accession>
<dbReference type="HAMAP" id="MF_00165">
    <property type="entry name" value="Thymidylate_kinase"/>
    <property type="match status" value="1"/>
</dbReference>
<proteinExistence type="inferred from homology"/>
<keyword evidence="6 10" id="KW-0547">Nucleotide-binding</keyword>
<dbReference type="EC" id="2.7.4.9" evidence="2 10"/>
<evidence type="ECO:0000313" key="13">
    <source>
        <dbReference type="Proteomes" id="UP001057481"/>
    </source>
</evidence>
<reference evidence="12" key="1">
    <citation type="submission" date="2021-04" db="EMBL/GenBank/DDBJ databases">
        <title>Taxonomic assessment of Weissella genus.</title>
        <authorList>
            <person name="Fanelli F."/>
            <person name="Chieffi D."/>
            <person name="Dell'Aquila A."/>
            <person name="Gyu-Sung C."/>
            <person name="Franz C.M.A.P."/>
            <person name="Fusco V."/>
        </authorList>
    </citation>
    <scope>NUCLEOTIDE SEQUENCE</scope>
    <source>
        <strain evidence="12">LMG 25373</strain>
    </source>
</reference>
<keyword evidence="5 10" id="KW-0545">Nucleotide biosynthesis</keyword>
<evidence type="ECO:0000313" key="12">
    <source>
        <dbReference type="EMBL" id="MCM2436920.1"/>
    </source>
</evidence>
<evidence type="ECO:0000256" key="9">
    <source>
        <dbReference type="ARBA" id="ARBA00048743"/>
    </source>
</evidence>
<dbReference type="Pfam" id="PF02223">
    <property type="entry name" value="Thymidylate_kin"/>
    <property type="match status" value="1"/>
</dbReference>
<evidence type="ECO:0000256" key="3">
    <source>
        <dbReference type="ARBA" id="ARBA00017144"/>
    </source>
</evidence>
<dbReference type="InterPro" id="IPR018094">
    <property type="entry name" value="Thymidylate_kinase"/>
</dbReference>
<comment type="caution">
    <text evidence="12">The sequence shown here is derived from an EMBL/GenBank/DDBJ whole genome shotgun (WGS) entry which is preliminary data.</text>
</comment>
<dbReference type="PANTHER" id="PTHR10344">
    <property type="entry name" value="THYMIDYLATE KINASE"/>
    <property type="match status" value="1"/>
</dbReference>
<dbReference type="CDD" id="cd01672">
    <property type="entry name" value="TMPK"/>
    <property type="match status" value="1"/>
</dbReference>
<evidence type="ECO:0000256" key="10">
    <source>
        <dbReference type="HAMAP-Rule" id="MF_00165"/>
    </source>
</evidence>
<sequence>MTGKFITFEGPDGAGKTSILNKLVEKVQQKLAQNLVVTREPGGTAIAEAVRNVLLDNSNTNMDARTEALLFAAARRQHIVEIIEPALAQNKVIFCDRFVDSSVAYQGAGRAIGMDEVYNMNLFATNGLTPDLTLYFDVPSEVGLERIKNYRTDEINRLDTDTLEFHKRVKAGYQKLIKDHSKRIVIINANQPFADVLQVAYQVIANYLELN</sequence>
<dbReference type="RefSeq" id="WP_205144045.1">
    <property type="nucleotide sequence ID" value="NZ_JAFBDN010000018.1"/>
</dbReference>
<evidence type="ECO:0000256" key="1">
    <source>
        <dbReference type="ARBA" id="ARBA00009776"/>
    </source>
</evidence>
<dbReference type="SUPFAM" id="SSF52540">
    <property type="entry name" value="P-loop containing nucleoside triphosphate hydrolases"/>
    <property type="match status" value="1"/>
</dbReference>
<keyword evidence="13" id="KW-1185">Reference proteome</keyword>
<organism evidence="12 13">
    <name type="scientific">Periweissella beninensis</name>
    <dbReference type="NCBI Taxonomy" id="504936"/>
    <lineage>
        <taxon>Bacteria</taxon>
        <taxon>Bacillati</taxon>
        <taxon>Bacillota</taxon>
        <taxon>Bacilli</taxon>
        <taxon>Lactobacillales</taxon>
        <taxon>Lactobacillaceae</taxon>
        <taxon>Periweissella</taxon>
    </lineage>
</organism>
<comment type="function">
    <text evidence="10">Phosphorylation of dTMP to form dTDP in both de novo and salvage pathways of dTTP synthesis.</text>
</comment>
<dbReference type="InterPro" id="IPR027417">
    <property type="entry name" value="P-loop_NTPase"/>
</dbReference>
<feature type="binding site" evidence="10">
    <location>
        <begin position="10"/>
        <end position="17"/>
    </location>
    <ligand>
        <name>ATP</name>
        <dbReference type="ChEBI" id="CHEBI:30616"/>
    </ligand>
</feature>
<dbReference type="InterPro" id="IPR039430">
    <property type="entry name" value="Thymidylate_kin-like_dom"/>
</dbReference>
<evidence type="ECO:0000256" key="4">
    <source>
        <dbReference type="ARBA" id="ARBA00022679"/>
    </source>
</evidence>
<keyword evidence="7 10" id="KW-0418">Kinase</keyword>
<evidence type="ECO:0000256" key="6">
    <source>
        <dbReference type="ARBA" id="ARBA00022741"/>
    </source>
</evidence>
<keyword evidence="4 10" id="KW-0808">Transferase</keyword>